<keyword evidence="2" id="KW-0472">Membrane</keyword>
<name>A0AAD9HK84_9PEZI</name>
<accession>A0AAD9HK84</accession>
<feature type="region of interest" description="Disordered" evidence="1">
    <location>
        <begin position="1"/>
        <end position="20"/>
    </location>
</feature>
<dbReference type="EMBL" id="MU842862">
    <property type="protein sequence ID" value="KAK2029542.1"/>
    <property type="molecule type" value="Genomic_DNA"/>
</dbReference>
<reference evidence="3" key="1">
    <citation type="submission" date="2021-06" db="EMBL/GenBank/DDBJ databases">
        <title>Comparative genomics, transcriptomics and evolutionary studies reveal genomic signatures of adaptation to plant cell wall in hemibiotrophic fungi.</title>
        <authorList>
            <consortium name="DOE Joint Genome Institute"/>
            <person name="Baroncelli R."/>
            <person name="Diaz J.F."/>
            <person name="Benocci T."/>
            <person name="Peng M."/>
            <person name="Battaglia E."/>
            <person name="Haridas S."/>
            <person name="Andreopoulos W."/>
            <person name="Labutti K."/>
            <person name="Pangilinan J."/>
            <person name="Floch G.L."/>
            <person name="Makela M.R."/>
            <person name="Henrissat B."/>
            <person name="Grigoriev I.V."/>
            <person name="Crouch J.A."/>
            <person name="De Vries R.P."/>
            <person name="Sukno S.A."/>
            <person name="Thon M.R."/>
        </authorList>
    </citation>
    <scope>NUCLEOTIDE SEQUENCE</scope>
    <source>
        <strain evidence="3">MAFF235873</strain>
    </source>
</reference>
<evidence type="ECO:0000313" key="4">
    <source>
        <dbReference type="Proteomes" id="UP001232148"/>
    </source>
</evidence>
<keyword evidence="2" id="KW-1133">Transmembrane helix</keyword>
<feature type="transmembrane region" description="Helical" evidence="2">
    <location>
        <begin position="78"/>
        <end position="98"/>
    </location>
</feature>
<proteinExistence type="predicted"/>
<dbReference type="AlphaFoldDB" id="A0AAD9HK84"/>
<evidence type="ECO:0000256" key="2">
    <source>
        <dbReference type="SAM" id="Phobius"/>
    </source>
</evidence>
<comment type="caution">
    <text evidence="3">The sequence shown here is derived from an EMBL/GenBank/DDBJ whole genome shotgun (WGS) entry which is preliminary data.</text>
</comment>
<organism evidence="3 4">
    <name type="scientific">Colletotrichum zoysiae</name>
    <dbReference type="NCBI Taxonomy" id="1216348"/>
    <lineage>
        <taxon>Eukaryota</taxon>
        <taxon>Fungi</taxon>
        <taxon>Dikarya</taxon>
        <taxon>Ascomycota</taxon>
        <taxon>Pezizomycotina</taxon>
        <taxon>Sordariomycetes</taxon>
        <taxon>Hypocreomycetidae</taxon>
        <taxon>Glomerellales</taxon>
        <taxon>Glomerellaceae</taxon>
        <taxon>Colletotrichum</taxon>
        <taxon>Colletotrichum graminicola species complex</taxon>
    </lineage>
</organism>
<evidence type="ECO:0000256" key="1">
    <source>
        <dbReference type="SAM" id="MobiDB-lite"/>
    </source>
</evidence>
<feature type="compositionally biased region" description="Basic residues" evidence="1">
    <location>
        <begin position="1"/>
        <end position="11"/>
    </location>
</feature>
<sequence length="140" mass="15477">MGQRLRRHGKREHGTGIDHSRQERRHERRCDCWSKLCTGWQRGHSKRHELNIGGTYVVSVCRYLVVAVAGVLPLSLSMLWWSEVGGVVFCSVAGGGFWRRAKARAKACRYVSSGVCWGGRPALARPGQSCPSSRQGGGRG</sequence>
<evidence type="ECO:0000313" key="3">
    <source>
        <dbReference type="EMBL" id="KAK2029542.1"/>
    </source>
</evidence>
<keyword evidence="2" id="KW-0812">Transmembrane</keyword>
<dbReference type="Proteomes" id="UP001232148">
    <property type="component" value="Unassembled WGS sequence"/>
</dbReference>
<gene>
    <name evidence="3" type="ORF">LX32DRAFT_351946</name>
</gene>
<feature type="transmembrane region" description="Helical" evidence="2">
    <location>
        <begin position="50"/>
        <end position="72"/>
    </location>
</feature>
<protein>
    <submittedName>
        <fullName evidence="3">Uncharacterized protein</fullName>
    </submittedName>
</protein>
<keyword evidence="4" id="KW-1185">Reference proteome</keyword>